<keyword evidence="4 7" id="KW-0694">RNA-binding</keyword>
<protein>
    <submittedName>
        <fullName evidence="10">Rna-binding protein nova-1-like protein</fullName>
    </submittedName>
</protein>
<gene>
    <name evidence="10" type="ORF">HUG17_1664</name>
</gene>
<feature type="region of interest" description="Disordered" evidence="8">
    <location>
        <begin position="871"/>
        <end position="919"/>
    </location>
</feature>
<keyword evidence="3" id="KW-0677">Repeat</keyword>
<evidence type="ECO:0000256" key="1">
    <source>
        <dbReference type="ARBA" id="ARBA00004123"/>
    </source>
</evidence>
<evidence type="ECO:0000256" key="8">
    <source>
        <dbReference type="SAM" id="MobiDB-lite"/>
    </source>
</evidence>
<evidence type="ECO:0000256" key="6">
    <source>
        <dbReference type="ARBA" id="ARBA00023242"/>
    </source>
</evidence>
<reference evidence="10" key="2">
    <citation type="journal article" date="2021" name="World Allergy Organ. J.">
        <title>Chromosome-level assembly of Dermatophagoides farinae genome and transcriptome reveals two novel allergens Der f 37 and Der f 39.</title>
        <authorList>
            <person name="Chen J."/>
            <person name="Cai Z."/>
            <person name="Fan D."/>
            <person name="Hu J."/>
            <person name="Hou Y."/>
            <person name="He Y."/>
            <person name="Zhang Z."/>
            <person name="Zhao Z."/>
            <person name="Gao P."/>
            <person name="Hu W."/>
            <person name="Sun J."/>
            <person name="Li J."/>
            <person name="Ji K."/>
        </authorList>
    </citation>
    <scope>NUCLEOTIDE SEQUENCE</scope>
    <source>
        <strain evidence="10">JKM2019</strain>
    </source>
</reference>
<feature type="compositionally biased region" description="Low complexity" evidence="8">
    <location>
        <begin position="383"/>
        <end position="418"/>
    </location>
</feature>
<feature type="compositionally biased region" description="Polar residues" evidence="8">
    <location>
        <begin position="1001"/>
        <end position="1015"/>
    </location>
</feature>
<dbReference type="InterPro" id="IPR036612">
    <property type="entry name" value="KH_dom_type_1_sf"/>
</dbReference>
<feature type="compositionally biased region" description="Low complexity" evidence="8">
    <location>
        <begin position="662"/>
        <end position="684"/>
    </location>
</feature>
<dbReference type="Proteomes" id="UP000828236">
    <property type="component" value="Unassembled WGS sequence"/>
</dbReference>
<evidence type="ECO:0000256" key="4">
    <source>
        <dbReference type="ARBA" id="ARBA00022884"/>
    </source>
</evidence>
<dbReference type="PROSITE" id="PS50084">
    <property type="entry name" value="KH_TYPE_1"/>
    <property type="match status" value="3"/>
</dbReference>
<dbReference type="GO" id="GO:0005634">
    <property type="term" value="C:nucleus"/>
    <property type="evidence" value="ECO:0007669"/>
    <property type="project" value="UniProtKB-SubCell"/>
</dbReference>
<name>A0A9D4P921_DERFA</name>
<dbReference type="CDD" id="cd22435">
    <property type="entry name" value="KH-I_NOVA_rpt1"/>
    <property type="match status" value="1"/>
</dbReference>
<dbReference type="GO" id="GO:0010468">
    <property type="term" value="P:regulation of gene expression"/>
    <property type="evidence" value="ECO:0007669"/>
    <property type="project" value="UniProtKB-ARBA"/>
</dbReference>
<dbReference type="SMART" id="SM00322">
    <property type="entry name" value="KH"/>
    <property type="match status" value="3"/>
</dbReference>
<dbReference type="InterPro" id="IPR019141">
    <property type="entry name" value="DUF2045"/>
</dbReference>
<dbReference type="AlphaFoldDB" id="A0A9D4P921"/>
<feature type="region of interest" description="Disordered" evidence="8">
    <location>
        <begin position="383"/>
        <end position="431"/>
    </location>
</feature>
<feature type="compositionally biased region" description="Low complexity" evidence="8">
    <location>
        <begin position="872"/>
        <end position="885"/>
    </location>
</feature>
<evidence type="ECO:0000256" key="2">
    <source>
        <dbReference type="ARBA" id="ARBA00022664"/>
    </source>
</evidence>
<comment type="subcellular location">
    <subcellularLocation>
        <location evidence="1">Nucleus</location>
    </subcellularLocation>
</comment>
<dbReference type="FunFam" id="3.30.1370.10:FF:000022">
    <property type="entry name" value="RNA-binding protein Nova-1 isoform 1"/>
    <property type="match status" value="1"/>
</dbReference>
<feature type="domain" description="K Homology" evidence="9">
    <location>
        <begin position="461"/>
        <end position="535"/>
    </location>
</feature>
<keyword evidence="5" id="KW-0508">mRNA splicing</keyword>
<reference evidence="10" key="1">
    <citation type="submission" date="2020-06" db="EMBL/GenBank/DDBJ databases">
        <authorList>
            <person name="Ji K."/>
            <person name="Li J."/>
        </authorList>
    </citation>
    <scope>NUCLEOTIDE SEQUENCE</scope>
    <source>
        <strain evidence="10">JKM2019</strain>
        <tissue evidence="10">Whole body</tissue>
    </source>
</reference>
<dbReference type="GO" id="GO:0008380">
    <property type="term" value="P:RNA splicing"/>
    <property type="evidence" value="ECO:0007669"/>
    <property type="project" value="UniProtKB-KW"/>
</dbReference>
<dbReference type="GO" id="GO:0003723">
    <property type="term" value="F:RNA binding"/>
    <property type="evidence" value="ECO:0007669"/>
    <property type="project" value="UniProtKB-UniRule"/>
</dbReference>
<dbReference type="InterPro" id="IPR047276">
    <property type="entry name" value="KH-I_NOVA_rpt2"/>
</dbReference>
<dbReference type="PANTHER" id="PTHR10288">
    <property type="entry name" value="KH DOMAIN CONTAINING RNA BINDING PROTEIN"/>
    <property type="match status" value="1"/>
</dbReference>
<feature type="domain" description="K Homology" evidence="9">
    <location>
        <begin position="556"/>
        <end position="628"/>
    </location>
</feature>
<evidence type="ECO:0000259" key="9">
    <source>
        <dbReference type="SMART" id="SM00322"/>
    </source>
</evidence>
<dbReference type="InterPro" id="IPR004087">
    <property type="entry name" value="KH_dom"/>
</dbReference>
<dbReference type="InterPro" id="IPR047275">
    <property type="entry name" value="KH-I_NOVA_rpt1"/>
</dbReference>
<comment type="caution">
    <text evidence="10">The sequence shown here is derived from an EMBL/GenBank/DDBJ whole genome shotgun (WGS) entry which is preliminary data.</text>
</comment>
<dbReference type="EMBL" id="SDOV01000001">
    <property type="protein sequence ID" value="KAH7646126.1"/>
    <property type="molecule type" value="Genomic_DNA"/>
</dbReference>
<dbReference type="CDD" id="cd22436">
    <property type="entry name" value="KH-I_NOVA_rpt2"/>
    <property type="match status" value="1"/>
</dbReference>
<dbReference type="InterPro" id="IPR047274">
    <property type="entry name" value="KH-I_NOVA_rpt3"/>
</dbReference>
<organism evidence="10">
    <name type="scientific">Dermatophagoides farinae</name>
    <name type="common">American house dust mite</name>
    <dbReference type="NCBI Taxonomy" id="6954"/>
    <lineage>
        <taxon>Eukaryota</taxon>
        <taxon>Metazoa</taxon>
        <taxon>Ecdysozoa</taxon>
        <taxon>Arthropoda</taxon>
        <taxon>Chelicerata</taxon>
        <taxon>Arachnida</taxon>
        <taxon>Acari</taxon>
        <taxon>Acariformes</taxon>
        <taxon>Sarcoptiformes</taxon>
        <taxon>Astigmata</taxon>
        <taxon>Psoroptidia</taxon>
        <taxon>Analgoidea</taxon>
        <taxon>Pyroglyphidae</taxon>
        <taxon>Dermatophagoidinae</taxon>
        <taxon>Dermatophagoides</taxon>
    </lineage>
</organism>
<evidence type="ECO:0000256" key="7">
    <source>
        <dbReference type="PROSITE-ProRule" id="PRU00117"/>
    </source>
</evidence>
<dbReference type="SUPFAM" id="SSF54791">
    <property type="entry name" value="Eukaryotic type KH-domain (KH-domain type I)"/>
    <property type="match status" value="3"/>
</dbReference>
<feature type="compositionally biased region" description="Polar residues" evidence="8">
    <location>
        <begin position="886"/>
        <end position="897"/>
    </location>
</feature>
<evidence type="ECO:0000256" key="5">
    <source>
        <dbReference type="ARBA" id="ARBA00023187"/>
    </source>
</evidence>
<keyword evidence="2" id="KW-0507">mRNA processing</keyword>
<dbReference type="CDD" id="cd09031">
    <property type="entry name" value="KH-I_NOVA_rpt3"/>
    <property type="match status" value="1"/>
</dbReference>
<dbReference type="Gene3D" id="3.30.1370.10">
    <property type="entry name" value="K Homology domain, type 1"/>
    <property type="match status" value="3"/>
</dbReference>
<feature type="compositionally biased region" description="Polar residues" evidence="8">
    <location>
        <begin position="685"/>
        <end position="700"/>
    </location>
</feature>
<feature type="region of interest" description="Disordered" evidence="8">
    <location>
        <begin position="995"/>
        <end position="1015"/>
    </location>
</feature>
<sequence>MNIINEIKLHYNHFQQKQDSRVFFKTLFLFHFLNDKHRLEIDDDDLLFFIYKIDEALINRLKIDVFRKSSTDLPLDNPAIDWQETAFLNIILQKLNYTIYFAVLTRTSANHYHVLSKQKISVFSSPSQHSVLYKERMEEYSYPMINFHVDNYEEFLFENILNYLEIIYIELLVSFSPTEEPSVLLSFSLNYESIDNAYREKKSIINGQYLGVAKVKDSETNGFGEFAIKRKIQRSISDNPSNKLNLSSFDYPDSFVSRIRSLNNSPNHLSPRSTCLLYDDNCLIFDSQDLLSDLDSENSNQLWYQKGFSQLYFRWKNKQKDFTNSYHCFITQISLPYTSRPTSYRNDNYIDQQQSIVGGDQSTGGREMITGSGNAAVVATSLLSSSSTTNNPANNNNNERYHPQQQQQPQGPSSTSPSQQPPPPQSSADNFTDENDVQLFWYPDQMSYSPSSPSQGGNNAQLYHLKILVPAVAAGAIIGKGGETIGQLQKETNTRVKMSKSNDFYPGSTNERVCLISGPVEGIIRINEFIMEKIKEKPDPNAKMAIDFDNKQPAEREKQVKILVPNSTAGMIIGKAGTYIKHIKEESGAYVQISQKSLDHALAERCITVIGEFESNKKACQMILAKIVEDPQSGSCLNVSYADVTGPVANFNPTGSPYANVSSSSIGNSNNSNPNYSSNGSLNSMSPTLNNSFNGTQNTNSPGNMVQFGNVFQNSPSGSQTQMIENFRSMLRACGYSEDAVNEICTAMATLANYGMLGLGLGLNGMINGTPILGGLGMGLTTGTPTNNCGIQMNQNTLFSQGGVPGLDQSCSNVPQPSGNGGNNLFGPVGSVGNSLSAMGITHGSFTHNSSPAGRQDRLHMPDGSVFETFRSSPSLSSPGNNNSNVHPSMSINNNSFGIGALHSPNSMRKSPTPTDQSDLTQNKLELEVSDNIIGAILGHGGKLLVELQRSSGANIQISKKGIFAPGTRNRIVTISGSQNAIQSARVLIEHQINEEESKRSNQQQHPQQITNFLR</sequence>
<keyword evidence="6" id="KW-0539">Nucleus</keyword>
<evidence type="ECO:0000313" key="10">
    <source>
        <dbReference type="EMBL" id="KAH7646126.1"/>
    </source>
</evidence>
<dbReference type="Pfam" id="PF09741">
    <property type="entry name" value="DUF2045"/>
    <property type="match status" value="1"/>
</dbReference>
<dbReference type="GO" id="GO:0006397">
    <property type="term" value="P:mRNA processing"/>
    <property type="evidence" value="ECO:0007669"/>
    <property type="project" value="UniProtKB-KW"/>
</dbReference>
<feature type="region of interest" description="Disordered" evidence="8">
    <location>
        <begin position="662"/>
        <end position="700"/>
    </location>
</feature>
<feature type="compositionally biased region" description="Polar residues" evidence="8">
    <location>
        <begin position="904"/>
        <end position="919"/>
    </location>
</feature>
<evidence type="ECO:0000256" key="3">
    <source>
        <dbReference type="ARBA" id="ARBA00022737"/>
    </source>
</evidence>
<dbReference type="InterPro" id="IPR004088">
    <property type="entry name" value="KH_dom_type_1"/>
</dbReference>
<proteinExistence type="predicted"/>
<dbReference type="Pfam" id="PF00013">
    <property type="entry name" value="KH_1"/>
    <property type="match status" value="3"/>
</dbReference>
<accession>A0A9D4P921</accession>
<feature type="domain" description="K Homology" evidence="9">
    <location>
        <begin position="921"/>
        <end position="994"/>
    </location>
</feature>